<dbReference type="EMBL" id="AXCW01000409">
    <property type="protein sequence ID" value="EYR61924.1"/>
    <property type="molecule type" value="Genomic_DNA"/>
</dbReference>
<evidence type="ECO:0000313" key="5">
    <source>
        <dbReference type="Proteomes" id="UP000019753"/>
    </source>
</evidence>
<dbReference type="Gene3D" id="2.60.200.20">
    <property type="match status" value="1"/>
</dbReference>
<dbReference type="AlphaFoldDB" id="A0A021VL38"/>
<evidence type="ECO:0000259" key="3">
    <source>
        <dbReference type="PROSITE" id="PS50006"/>
    </source>
</evidence>
<feature type="region of interest" description="Disordered" evidence="2">
    <location>
        <begin position="1"/>
        <end position="20"/>
    </location>
</feature>
<dbReference type="PROSITE" id="PS50006">
    <property type="entry name" value="FHA_DOMAIN"/>
    <property type="match status" value="1"/>
</dbReference>
<evidence type="ECO:0000256" key="2">
    <source>
        <dbReference type="SAM" id="MobiDB-lite"/>
    </source>
</evidence>
<dbReference type="RefSeq" id="WP_216699490.1">
    <property type="nucleotide sequence ID" value="NZ_AXCW01000409.1"/>
</dbReference>
<dbReference type="SUPFAM" id="SSF49879">
    <property type="entry name" value="SMAD/FHA domain"/>
    <property type="match status" value="1"/>
</dbReference>
<reference evidence="4 5" key="1">
    <citation type="submission" date="2014-01" db="EMBL/GenBank/DDBJ databases">
        <title>Actinotalea ferrariae CF5-4.</title>
        <authorList>
            <person name="Chen F."/>
            <person name="Li Y."/>
            <person name="Wang G."/>
        </authorList>
    </citation>
    <scope>NUCLEOTIDE SEQUENCE [LARGE SCALE GENOMIC DNA]</scope>
    <source>
        <strain evidence="4 5">CF5-4</strain>
    </source>
</reference>
<proteinExistence type="predicted"/>
<protein>
    <submittedName>
        <fullName evidence="4">Phosphopeptide-binding protein</fullName>
    </submittedName>
</protein>
<feature type="compositionally biased region" description="Pro residues" evidence="2">
    <location>
        <begin position="1"/>
        <end position="18"/>
    </location>
</feature>
<dbReference type="InterPro" id="IPR008984">
    <property type="entry name" value="SMAD_FHA_dom_sf"/>
</dbReference>
<evidence type="ECO:0000313" key="4">
    <source>
        <dbReference type="EMBL" id="EYR61924.1"/>
    </source>
</evidence>
<keyword evidence="5" id="KW-1185">Reference proteome</keyword>
<name>A0A021VL38_9CELL</name>
<sequence length="132" mass="13884">PAPAAGPPPVSPGPPAPPAVIVLDDGQRIEVRTVALLGRRPQPRPDEVVEVLVSMDDFARSVSKTHARLRWDGQVGWLVDRGSTNGTAVQDATGRRTVGQDLEEQVLPGQQVHLGHRSFVLEVAPAGPGGVA</sequence>
<feature type="domain" description="FHA" evidence="3">
    <location>
        <begin position="35"/>
        <end position="94"/>
    </location>
</feature>
<evidence type="ECO:0000256" key="1">
    <source>
        <dbReference type="ARBA" id="ARBA00022553"/>
    </source>
</evidence>
<dbReference type="InterPro" id="IPR000253">
    <property type="entry name" value="FHA_dom"/>
</dbReference>
<organism evidence="4 5">
    <name type="scientific">Actinotalea ferrariae CF5-4</name>
    <dbReference type="NCBI Taxonomy" id="948458"/>
    <lineage>
        <taxon>Bacteria</taxon>
        <taxon>Bacillati</taxon>
        <taxon>Actinomycetota</taxon>
        <taxon>Actinomycetes</taxon>
        <taxon>Micrococcales</taxon>
        <taxon>Cellulomonadaceae</taxon>
        <taxon>Actinotalea</taxon>
    </lineage>
</organism>
<comment type="caution">
    <text evidence="4">The sequence shown here is derived from an EMBL/GenBank/DDBJ whole genome shotgun (WGS) entry which is preliminary data.</text>
</comment>
<keyword evidence="1" id="KW-0597">Phosphoprotein</keyword>
<gene>
    <name evidence="4" type="ORF">N866_14120</name>
</gene>
<dbReference type="Pfam" id="PF00498">
    <property type="entry name" value="FHA"/>
    <property type="match status" value="1"/>
</dbReference>
<feature type="non-terminal residue" evidence="4">
    <location>
        <position position="1"/>
    </location>
</feature>
<accession>A0A021VL38</accession>
<dbReference type="Proteomes" id="UP000019753">
    <property type="component" value="Unassembled WGS sequence"/>
</dbReference>